<sequence length="174" mass="19311">MRKLYFFIILIIFQSFLTSCKFEVDKELKGKGAAQNEPSARIESLDRKAQDSSPDLNPSTSIDGLKEGMVYGQLRRIVISSGWRPKVNPDCKKNVVGRDFDKICSSNPSLCKECDSLPELSECSADGHCLSEFISKDGNKLLKVATYGEIGDAAIEEKQSGLPVSWWNVEDIAK</sequence>
<gene>
    <name evidence="2" type="ORF">FQK01_23280</name>
</gene>
<dbReference type="AlphaFoldDB" id="A0ABD7S3P6"/>
<feature type="region of interest" description="Disordered" evidence="1">
    <location>
        <begin position="33"/>
        <end position="64"/>
    </location>
</feature>
<organism evidence="2 3">
    <name type="scientific">Xanthomonas vasicola</name>
    <dbReference type="NCBI Taxonomy" id="56459"/>
    <lineage>
        <taxon>Bacteria</taxon>
        <taxon>Pseudomonadati</taxon>
        <taxon>Pseudomonadota</taxon>
        <taxon>Gammaproteobacteria</taxon>
        <taxon>Lysobacterales</taxon>
        <taxon>Lysobacteraceae</taxon>
        <taxon>Xanthomonas</taxon>
    </lineage>
</organism>
<name>A0ABD7S3P6_XANVA</name>
<dbReference type="RefSeq" id="WP_125523536.1">
    <property type="nucleotide sequence ID" value="NZ_JAUPCK020000075.1"/>
</dbReference>
<evidence type="ECO:0000256" key="1">
    <source>
        <dbReference type="SAM" id="MobiDB-lite"/>
    </source>
</evidence>
<dbReference type="EMBL" id="VOCK01000105">
    <property type="protein sequence ID" value="TWQ48722.1"/>
    <property type="molecule type" value="Genomic_DNA"/>
</dbReference>
<reference evidence="3" key="1">
    <citation type="journal article" date="2020" name="Phytopathology">
        <title>Genomic acquisitions in emerging populations of Xanthomonas vasicola pv. vasculorum infecting corn in the U.S. and Argentina.</title>
        <authorList>
            <person name="Perez-Quintero A.L."/>
        </authorList>
    </citation>
    <scope>NUCLEOTIDE SEQUENCE [LARGE SCALE GENOMIC DNA]</scope>
    <source>
        <strain evidence="3">Xvh-L</strain>
    </source>
</reference>
<dbReference type="PROSITE" id="PS51257">
    <property type="entry name" value="PROKAR_LIPOPROTEIN"/>
    <property type="match status" value="1"/>
</dbReference>
<accession>A0ABD7S3P6</accession>
<evidence type="ECO:0000313" key="3">
    <source>
        <dbReference type="Proteomes" id="UP000320455"/>
    </source>
</evidence>
<keyword evidence="3" id="KW-1185">Reference proteome</keyword>
<feature type="compositionally biased region" description="Polar residues" evidence="1">
    <location>
        <begin position="51"/>
        <end position="62"/>
    </location>
</feature>
<evidence type="ECO:0000313" key="2">
    <source>
        <dbReference type="EMBL" id="TWQ48722.1"/>
    </source>
</evidence>
<protein>
    <submittedName>
        <fullName evidence="2">Uncharacterized protein</fullName>
    </submittedName>
</protein>
<dbReference type="Proteomes" id="UP000320455">
    <property type="component" value="Unassembled WGS sequence"/>
</dbReference>
<comment type="caution">
    <text evidence="2">The sequence shown here is derived from an EMBL/GenBank/DDBJ whole genome shotgun (WGS) entry which is preliminary data.</text>
</comment>
<proteinExistence type="predicted"/>